<dbReference type="PANTHER" id="PTHR37816">
    <property type="entry name" value="YALI0E33011P"/>
    <property type="match status" value="1"/>
</dbReference>
<dbReference type="Gene3D" id="3.40.50.300">
    <property type="entry name" value="P-loop containing nucleotide triphosphate hydrolases"/>
    <property type="match status" value="1"/>
</dbReference>
<sequence length="131" mass="15234">MKRAEADRVELMRQVFVPREAWVLSGSTVGWGEEVVDQCDAIVFLTLDPDERLRRLQAREVHRRDGQTFDEESWSAFVEWARGYDDPSFNGRSRVAHEKWLADRRQPVLRLDSAAAPEALLNQVLQWEPGR</sequence>
<reference evidence="1 2" key="1">
    <citation type="submission" date="2020-07" db="EMBL/GenBank/DDBJ databases">
        <title>Sequencing the genomes of 1000 actinobacteria strains.</title>
        <authorList>
            <person name="Klenk H.-P."/>
        </authorList>
    </citation>
    <scope>NUCLEOTIDE SEQUENCE [LARGE SCALE GENOMIC DNA]</scope>
    <source>
        <strain evidence="1 2">DSM 23819</strain>
    </source>
</reference>
<dbReference type="SUPFAM" id="SSF52540">
    <property type="entry name" value="P-loop containing nucleoside triphosphate hydrolases"/>
    <property type="match status" value="1"/>
</dbReference>
<accession>A0A7Y9UVW5</accession>
<dbReference type="AlphaFoldDB" id="A0A7Y9UVW5"/>
<protein>
    <submittedName>
        <fullName evidence="1">Uncharacterized protein</fullName>
    </submittedName>
</protein>
<dbReference type="InterPro" id="IPR052922">
    <property type="entry name" value="Cytidylate_Kinase-2"/>
</dbReference>
<evidence type="ECO:0000313" key="1">
    <source>
        <dbReference type="EMBL" id="NYG59325.1"/>
    </source>
</evidence>
<keyword evidence="2" id="KW-1185">Reference proteome</keyword>
<organism evidence="1 2">
    <name type="scientific">Nocardioides daedukensis</name>
    <dbReference type="NCBI Taxonomy" id="634462"/>
    <lineage>
        <taxon>Bacteria</taxon>
        <taxon>Bacillati</taxon>
        <taxon>Actinomycetota</taxon>
        <taxon>Actinomycetes</taxon>
        <taxon>Propionibacteriales</taxon>
        <taxon>Nocardioidaceae</taxon>
        <taxon>Nocardioides</taxon>
    </lineage>
</organism>
<gene>
    <name evidence="1" type="ORF">BJ980_002248</name>
</gene>
<dbReference type="EMBL" id="JACCAA010000001">
    <property type="protein sequence ID" value="NYG59325.1"/>
    <property type="molecule type" value="Genomic_DNA"/>
</dbReference>
<dbReference type="PANTHER" id="PTHR37816:SF2">
    <property type="entry name" value="DNA TOPOLOGY MODULATION PROTEIN FLAR-RELATED PROTEIN"/>
    <property type="match status" value="1"/>
</dbReference>
<dbReference type="InterPro" id="IPR027417">
    <property type="entry name" value="P-loop_NTPase"/>
</dbReference>
<comment type="caution">
    <text evidence="1">The sequence shown here is derived from an EMBL/GenBank/DDBJ whole genome shotgun (WGS) entry which is preliminary data.</text>
</comment>
<dbReference type="Proteomes" id="UP000540656">
    <property type="component" value="Unassembled WGS sequence"/>
</dbReference>
<name>A0A7Y9UVW5_9ACTN</name>
<evidence type="ECO:0000313" key="2">
    <source>
        <dbReference type="Proteomes" id="UP000540656"/>
    </source>
</evidence>
<proteinExistence type="predicted"/>